<dbReference type="AlphaFoldDB" id="A0AAD7VSY8"/>
<evidence type="ECO:0000256" key="1">
    <source>
        <dbReference type="ARBA" id="ARBA00004141"/>
    </source>
</evidence>
<evidence type="ECO:0000256" key="4">
    <source>
        <dbReference type="ARBA" id="ARBA00023136"/>
    </source>
</evidence>
<evidence type="ECO:0000313" key="6">
    <source>
        <dbReference type="EMBL" id="KAJ8100149.1"/>
    </source>
</evidence>
<organism evidence="6 7">
    <name type="scientific">Lipomyces tetrasporus</name>
    <dbReference type="NCBI Taxonomy" id="54092"/>
    <lineage>
        <taxon>Eukaryota</taxon>
        <taxon>Fungi</taxon>
        <taxon>Dikarya</taxon>
        <taxon>Ascomycota</taxon>
        <taxon>Saccharomycotina</taxon>
        <taxon>Lipomycetes</taxon>
        <taxon>Lipomycetales</taxon>
        <taxon>Lipomycetaceae</taxon>
        <taxon>Lipomyces</taxon>
    </lineage>
</organism>
<dbReference type="RefSeq" id="XP_056043599.1">
    <property type="nucleotide sequence ID" value="XM_056186013.1"/>
</dbReference>
<dbReference type="Proteomes" id="UP001217417">
    <property type="component" value="Unassembled WGS sequence"/>
</dbReference>
<dbReference type="GeneID" id="80881179"/>
<dbReference type="SUPFAM" id="SSF103473">
    <property type="entry name" value="MFS general substrate transporter"/>
    <property type="match status" value="1"/>
</dbReference>
<sequence>MAPHVDTILIPGTVALVDVEHTIHSRHLDRGDRDIVLVPTSSNDQNDPLNWSRRRKLLSTVCVSSYTLFIGIASSVVYSVLVSLSEEAGIPVATLSQGTGYLFLLAGWGLLFWQPIASQYGKRPVYLISVLGVLKSYGLTEKAVVSTQRVFGFFCAPIESLPELSITDVYHRNPEH</sequence>
<evidence type="ECO:0000256" key="2">
    <source>
        <dbReference type="ARBA" id="ARBA00022692"/>
    </source>
</evidence>
<comment type="caution">
    <text evidence="6">The sequence shown here is derived from an EMBL/GenBank/DDBJ whole genome shotgun (WGS) entry which is preliminary data.</text>
</comment>
<dbReference type="EMBL" id="JARPMG010000006">
    <property type="protein sequence ID" value="KAJ8100149.1"/>
    <property type="molecule type" value="Genomic_DNA"/>
</dbReference>
<comment type="subcellular location">
    <subcellularLocation>
        <location evidence="1">Membrane</location>
        <topology evidence="1">Multi-pass membrane protein</topology>
    </subcellularLocation>
</comment>
<evidence type="ECO:0000256" key="3">
    <source>
        <dbReference type="ARBA" id="ARBA00022989"/>
    </source>
</evidence>
<feature type="transmembrane region" description="Helical" evidence="5">
    <location>
        <begin position="93"/>
        <end position="113"/>
    </location>
</feature>
<dbReference type="GO" id="GO:0005886">
    <property type="term" value="C:plasma membrane"/>
    <property type="evidence" value="ECO:0007669"/>
    <property type="project" value="TreeGrafter"/>
</dbReference>
<keyword evidence="7" id="KW-1185">Reference proteome</keyword>
<dbReference type="InterPro" id="IPR036259">
    <property type="entry name" value="MFS_trans_sf"/>
</dbReference>
<evidence type="ECO:0000256" key="5">
    <source>
        <dbReference type="SAM" id="Phobius"/>
    </source>
</evidence>
<gene>
    <name evidence="6" type="ORF">POJ06DRAFT_238877</name>
</gene>
<keyword evidence="4 5" id="KW-0472">Membrane</keyword>
<feature type="transmembrane region" description="Helical" evidence="5">
    <location>
        <begin position="57"/>
        <end position="81"/>
    </location>
</feature>
<evidence type="ECO:0000313" key="7">
    <source>
        <dbReference type="Proteomes" id="UP001217417"/>
    </source>
</evidence>
<keyword evidence="2 5" id="KW-0812">Transmembrane</keyword>
<dbReference type="Gene3D" id="1.20.1250.20">
    <property type="entry name" value="MFS general substrate transporter like domains"/>
    <property type="match status" value="1"/>
</dbReference>
<name>A0AAD7VSY8_9ASCO</name>
<accession>A0AAD7VSY8</accession>
<protein>
    <submittedName>
        <fullName evidence="6">Uncharacterized protein</fullName>
    </submittedName>
</protein>
<dbReference type="GO" id="GO:0022857">
    <property type="term" value="F:transmembrane transporter activity"/>
    <property type="evidence" value="ECO:0007669"/>
    <property type="project" value="TreeGrafter"/>
</dbReference>
<reference evidence="6" key="1">
    <citation type="submission" date="2023-03" db="EMBL/GenBank/DDBJ databases">
        <title>Near-Complete genome sequence of Lipomyces tetrasporous NRRL Y-64009, an oleaginous yeast capable of growing on lignocellulosic hydrolysates.</title>
        <authorList>
            <consortium name="Lawrence Berkeley National Laboratory"/>
            <person name="Jagtap S.S."/>
            <person name="Liu J.-J."/>
            <person name="Walukiewicz H.E."/>
            <person name="Pangilinan J."/>
            <person name="Lipzen A."/>
            <person name="Ahrendt S."/>
            <person name="Koriabine M."/>
            <person name="Cobaugh K."/>
            <person name="Salamov A."/>
            <person name="Yoshinaga Y."/>
            <person name="Ng V."/>
            <person name="Daum C."/>
            <person name="Grigoriev I.V."/>
            <person name="Slininger P.J."/>
            <person name="Dien B.S."/>
            <person name="Jin Y.-S."/>
            <person name="Rao C.V."/>
        </authorList>
    </citation>
    <scope>NUCLEOTIDE SEQUENCE</scope>
    <source>
        <strain evidence="6">NRRL Y-64009</strain>
    </source>
</reference>
<dbReference type="PANTHER" id="PTHR23502:SF30">
    <property type="entry name" value="TRANSPORTER, PUTATIVE (AFU_ORTHOLOGUE AFUA_8G04702)-RELATED"/>
    <property type="match status" value="1"/>
</dbReference>
<keyword evidence="3 5" id="KW-1133">Transmembrane helix</keyword>
<proteinExistence type="predicted"/>
<dbReference type="PANTHER" id="PTHR23502">
    <property type="entry name" value="MAJOR FACILITATOR SUPERFAMILY"/>
    <property type="match status" value="1"/>
</dbReference>